<keyword evidence="4" id="KW-1185">Reference proteome</keyword>
<dbReference type="RefSeq" id="WP_090193119.1">
    <property type="nucleotide sequence ID" value="NZ_LT629785.1"/>
</dbReference>
<evidence type="ECO:0000313" key="4">
    <source>
        <dbReference type="Proteomes" id="UP000243232"/>
    </source>
</evidence>
<dbReference type="Gene3D" id="1.10.287.70">
    <property type="match status" value="1"/>
</dbReference>
<feature type="transmembrane region" description="Helical" evidence="1">
    <location>
        <begin position="114"/>
        <end position="136"/>
    </location>
</feature>
<name>A0A1H2EEL5_9PSED</name>
<dbReference type="Proteomes" id="UP000243232">
    <property type="component" value="Chromosome I"/>
</dbReference>
<gene>
    <name evidence="3" type="ORF">SAMN05216296_0706</name>
</gene>
<keyword evidence="1" id="KW-1133">Transmembrane helix</keyword>
<dbReference type="STRING" id="364197.SAMN05216296_0706"/>
<dbReference type="Pfam" id="PF07885">
    <property type="entry name" value="Ion_trans_2"/>
    <property type="match status" value="1"/>
</dbReference>
<dbReference type="InterPro" id="IPR013099">
    <property type="entry name" value="K_chnl_dom"/>
</dbReference>
<evidence type="ECO:0000256" key="1">
    <source>
        <dbReference type="SAM" id="Phobius"/>
    </source>
</evidence>
<organism evidence="3 4">
    <name type="scientific">Pseudomonas pohangensis</name>
    <dbReference type="NCBI Taxonomy" id="364197"/>
    <lineage>
        <taxon>Bacteria</taxon>
        <taxon>Pseudomonadati</taxon>
        <taxon>Pseudomonadota</taxon>
        <taxon>Gammaproteobacteria</taxon>
        <taxon>Pseudomonadales</taxon>
        <taxon>Pseudomonadaceae</taxon>
        <taxon>Pseudomonas</taxon>
    </lineage>
</organism>
<accession>A0A1H2EEL5</accession>
<dbReference type="SUPFAM" id="SSF81324">
    <property type="entry name" value="Voltage-gated potassium channels"/>
    <property type="match status" value="1"/>
</dbReference>
<dbReference type="EMBL" id="LT629785">
    <property type="protein sequence ID" value="SDT93577.1"/>
    <property type="molecule type" value="Genomic_DNA"/>
</dbReference>
<keyword evidence="1" id="KW-0812">Transmembrane</keyword>
<protein>
    <submittedName>
        <fullName evidence="3">Ion channel</fullName>
    </submittedName>
</protein>
<feature type="transmembrane region" description="Helical" evidence="1">
    <location>
        <begin position="47"/>
        <end position="71"/>
    </location>
</feature>
<evidence type="ECO:0000313" key="3">
    <source>
        <dbReference type="EMBL" id="SDT93577.1"/>
    </source>
</evidence>
<keyword evidence="1" id="KW-0472">Membrane</keyword>
<feature type="domain" description="Potassium channel" evidence="2">
    <location>
        <begin position="65"/>
        <end position="132"/>
    </location>
</feature>
<reference evidence="4" key="1">
    <citation type="submission" date="2016-10" db="EMBL/GenBank/DDBJ databases">
        <authorList>
            <person name="Varghese N."/>
            <person name="Submissions S."/>
        </authorList>
    </citation>
    <scope>NUCLEOTIDE SEQUENCE [LARGE SCALE GENOMIC DNA]</scope>
    <source>
        <strain evidence="4">DSM 17875</strain>
    </source>
</reference>
<dbReference type="AlphaFoldDB" id="A0A1H2EEL5"/>
<evidence type="ECO:0000259" key="2">
    <source>
        <dbReference type="Pfam" id="PF07885"/>
    </source>
</evidence>
<sequence>MLHSLLVGLPVMLVCLLLQALFLIVSLRRYARFKHTHLQQDRPLFDILLLAIVMLLMLLGNFLQMVVWAGLFQLLGEFEQFSTALYYSGVNFTTLGYGDITLSAKWQLLGPLEAANGILMFGVSTAAMTTAVMDVLKRTIRNLSI</sequence>
<proteinExistence type="predicted"/>
<feature type="transmembrane region" description="Helical" evidence="1">
    <location>
        <begin position="6"/>
        <end position="27"/>
    </location>
</feature>
<dbReference type="OrthoDB" id="9813518at2"/>